<accession>A0ABQ5UU65</accession>
<protein>
    <recommendedName>
        <fullName evidence="3">Tetratricopeptide repeat protein</fullName>
    </recommendedName>
</protein>
<name>A0ABQ5UU65_9HYPH</name>
<gene>
    <name evidence="1" type="ORF">GCM10007879_30740</name>
</gene>
<evidence type="ECO:0000313" key="1">
    <source>
        <dbReference type="EMBL" id="GLQ18825.1"/>
    </source>
</evidence>
<comment type="caution">
    <text evidence="1">The sequence shown here is derived from an EMBL/GenBank/DDBJ whole genome shotgun (WGS) entry which is preliminary data.</text>
</comment>
<evidence type="ECO:0008006" key="3">
    <source>
        <dbReference type="Google" id="ProtNLM"/>
    </source>
</evidence>
<sequence>MNVKNAPKAADLRAFAILLWMAIGLVCAFLQPVYAQTSVQSERVEVIAQGQTGYGRLIIRFKDRLNLPSYTLKTQGGVMSLEFSKPIEVALPDVTEHLSEYIAVGRLDPDRKGLRFGLKRDYRINKIEAGERLFIDLIPEDWTGLDPALPEEVVKELALRAEQAALLAERRRKAKIARESKPEMEIRLGRHPTFSRVVFDWSMETEAEFNVEDRTASLRFEWPVDVDLYKIESDLPPEILGVSKLVSDDGLLIVFQLAEEVDPRFFNEEKRRYTLDLDFSNNESISVPLADLVEGNIPDDLELTTEEEEKTPAEVMQEQKLERGPAFSRQTSITPFINRIGGTVRLVFPFEQDTPAAVYKRGGAVWMIFDTHVSIDKPADMDMMGGIASDIEVDSAGETQIVRLNMNADRLATLGSEGRSWVLSLGDILIAPTEPMTLEQETTSTGRVRISADLQRPAKVHKIRDPNVGDMLHVVTAYPPSRAVVRDLEYVDFRALRAVHGLVVKPFHHELTLEIAESRVIIDSNDGLILSSGLERRTNQTTEENENRISYLDLTSFSVNNPQDYRDKLEEIFNRAADAEGPQLEATRLELARFFLSEQLAYEAIGITNVLLADTKRPALLEKTKIAKAAASVLARRPDDALELLLEDSLAEASDAIMWRTMARVQRAEYDMARADALLSEEAVQNYPDWLQNKFYFAAARAAVEESDASLAVRYLDAIDFARLDQEDLSTYDLLSGRIDEIEERYEEALDTYGSVMNAGIRPTHAEAVYRTLVILDKTNKVDVEKAKQTLELQSLTWRGGHLAAKIQHMMGQFQFRSGDYRAGFETLELMAAEYQDTPDETALYEEAKQVFADLYLDGEADRMDPISALAVFYDFRHLAPVGAKGDEMIRNLARRLVKVDLLEQAGGLLEYQIDNRLEGVARSKVAADLAVIQIADHRPDLALKTLYRTRLANLVPTLERQRRILEARALIDAGRDELAVDILRGLEGRDAALLEVDAHWSGRRYREAGEMLERIYSDGLPSGALSTSVRNHMVKAAVAYTLAGDEIGLTRLRAKYSGRMAGTPEWPVFEFVTSKTAYGTVEFRKLARQIADVDSLNSFLNAYKTQYVDSGAIAPQADVL</sequence>
<evidence type="ECO:0000313" key="2">
    <source>
        <dbReference type="Proteomes" id="UP001161405"/>
    </source>
</evidence>
<keyword evidence="2" id="KW-1185">Reference proteome</keyword>
<dbReference type="EMBL" id="BSNI01000002">
    <property type="protein sequence ID" value="GLQ18825.1"/>
    <property type="molecule type" value="Genomic_DNA"/>
</dbReference>
<proteinExistence type="predicted"/>
<dbReference type="RefSeq" id="WP_284365916.1">
    <property type="nucleotide sequence ID" value="NZ_BSNI01000002.1"/>
</dbReference>
<reference evidence="1" key="2">
    <citation type="submission" date="2023-01" db="EMBL/GenBank/DDBJ databases">
        <title>Draft genome sequence of Maritalea porphyrae strain NBRC 107169.</title>
        <authorList>
            <person name="Sun Q."/>
            <person name="Mori K."/>
        </authorList>
    </citation>
    <scope>NUCLEOTIDE SEQUENCE</scope>
    <source>
        <strain evidence="1">NBRC 107169</strain>
    </source>
</reference>
<organism evidence="1 2">
    <name type="scientific">Maritalea porphyrae</name>
    <dbReference type="NCBI Taxonomy" id="880732"/>
    <lineage>
        <taxon>Bacteria</taxon>
        <taxon>Pseudomonadati</taxon>
        <taxon>Pseudomonadota</taxon>
        <taxon>Alphaproteobacteria</taxon>
        <taxon>Hyphomicrobiales</taxon>
        <taxon>Devosiaceae</taxon>
        <taxon>Maritalea</taxon>
    </lineage>
</organism>
<dbReference type="Proteomes" id="UP001161405">
    <property type="component" value="Unassembled WGS sequence"/>
</dbReference>
<reference evidence="1" key="1">
    <citation type="journal article" date="2014" name="Int. J. Syst. Evol. Microbiol.">
        <title>Complete genome of a new Firmicutes species belonging to the dominant human colonic microbiota ('Ruminococcus bicirculans') reveals two chromosomes and a selective capacity to utilize plant glucans.</title>
        <authorList>
            <consortium name="NISC Comparative Sequencing Program"/>
            <person name="Wegmann U."/>
            <person name="Louis P."/>
            <person name="Goesmann A."/>
            <person name="Henrissat B."/>
            <person name="Duncan S.H."/>
            <person name="Flint H.J."/>
        </authorList>
    </citation>
    <scope>NUCLEOTIDE SEQUENCE</scope>
    <source>
        <strain evidence="1">NBRC 107169</strain>
    </source>
</reference>